<comment type="caution">
    <text evidence="1">The sequence shown here is derived from an EMBL/GenBank/DDBJ whole genome shotgun (WGS) entry which is preliminary data.</text>
</comment>
<sequence length="400" mass="46396">MAGGAQRRFFSQIVRLLKSKSKSNHKVLVDDAQLKETLKYIIEDKRVLPGGLRSLLPGSLEGTDEDVQKHSERLASLLNATLPTVSDKKRQVESHYDLLFGQLKNMVEESLHDTGKSSHNRTLSAHNQMNKSETLFNRLILLLLTGGDTVSTKSIAEIILSPDFKEYSKVWDNIKLFPESKRLDISILLYYSSKNKNIMDAYEEEWISRYHDLNVITQRLFWRFMDPLGKVSECCERIRYWQPRDTIVMYQSLYSTAHFLPTEFHYVDNLQLSNNQIFFIKALRFLAQYRQRSLLQVPREPVNATTKQTKTAKNWASDIVKLSIQNKLSLDKRLKDDSEMVPVYSYRFLRALDVNLQEICGLDSLNDENLAHLQADLNTLLTSLHEEEQTLKSHMSLFFV</sequence>
<organism evidence="1 2">
    <name type="scientific">Candida glabrata</name>
    <name type="common">Yeast</name>
    <name type="synonym">Torulopsis glabrata</name>
    <dbReference type="NCBI Taxonomy" id="5478"/>
    <lineage>
        <taxon>Eukaryota</taxon>
        <taxon>Fungi</taxon>
        <taxon>Dikarya</taxon>
        <taxon>Ascomycota</taxon>
        <taxon>Saccharomycotina</taxon>
        <taxon>Saccharomycetes</taxon>
        <taxon>Saccharomycetales</taxon>
        <taxon>Saccharomycetaceae</taxon>
        <taxon>Nakaseomyces</taxon>
    </lineage>
</organism>
<evidence type="ECO:0000313" key="1">
    <source>
        <dbReference type="EMBL" id="KTB05447.1"/>
    </source>
</evidence>
<dbReference type="EMBL" id="LLZZ01000113">
    <property type="protein sequence ID" value="KTB05447.1"/>
    <property type="molecule type" value="Genomic_DNA"/>
</dbReference>
<dbReference type="VEuPathDB" id="FungiDB:CAGL0I05984g"/>
<protein>
    <submittedName>
        <fullName evidence="1">MIOREX complex component 5</fullName>
    </submittedName>
</protein>
<dbReference type="Proteomes" id="UP000054886">
    <property type="component" value="Unassembled WGS sequence"/>
</dbReference>
<dbReference type="OrthoDB" id="4051837at2759"/>
<dbReference type="VEuPathDB" id="FungiDB:B1J91_I05984g"/>
<reference evidence="1 2" key="1">
    <citation type="submission" date="2015-10" db="EMBL/GenBank/DDBJ databases">
        <title>Draft genomes sequences of Candida glabrata isolates 1A, 1B, 2A, 2B, 3A and 3B.</title>
        <authorList>
            <person name="Haavelsrud O.E."/>
            <person name="Gaustad P."/>
        </authorList>
    </citation>
    <scope>NUCLEOTIDE SEQUENCE [LARGE SCALE GENOMIC DNA]</scope>
    <source>
        <strain evidence="1">910700640</strain>
    </source>
</reference>
<dbReference type="VEuPathDB" id="FungiDB:GVI51_I05775"/>
<dbReference type="VEuPathDB" id="FungiDB:GWK60_I01441"/>
<dbReference type="AlphaFoldDB" id="A0A0W0CK92"/>
<name>A0A0W0CK92_CANGB</name>
<proteinExistence type="predicted"/>
<accession>A0A0W0CK92</accession>
<gene>
    <name evidence="1" type="ORF">AO440_002595</name>
</gene>
<evidence type="ECO:0000313" key="2">
    <source>
        <dbReference type="Proteomes" id="UP000054886"/>
    </source>
</evidence>